<feature type="binding site" evidence="13">
    <location>
        <position position="63"/>
    </location>
    <ligand>
        <name>[4Fe-4S] cluster</name>
        <dbReference type="ChEBI" id="CHEBI:49883"/>
        <label>1</label>
    </ligand>
</feature>
<dbReference type="GO" id="GO:0009055">
    <property type="term" value="F:electron transfer activity"/>
    <property type="evidence" value="ECO:0007669"/>
    <property type="project" value="TreeGrafter"/>
</dbReference>
<dbReference type="Gene3D" id="3.40.50.700">
    <property type="entry name" value="NADH:ubiquinone oxidoreductase-like, 20kDa subunit"/>
    <property type="match status" value="1"/>
</dbReference>
<sequence length="362" mass="38916">MGKTVWQSMQEKGYSRRQFLQFCGVAATTIGLRKSGVAQVVSAFEKKEKPAVIWLHFQECTGCSESFIRASHPIVADALLDVVNVNYQETLMAPSGLQAEKSLADTMRDQKGKYILVVEGAVPTKDNGVYCMIRGKTAESILKEVAADAAAVVAWGACASFGGVQAAKPNPTGAHPISKLINKPVINVPGCPPIGDVMMAVISHVVVLGQIPELDSLGRPKEFYGRRVHDTCYRRPNYDAGLFVESFDDENAKKGYCLYKVGCRGPVTYNACSVTMWNEGTSSPVKSGHPCIGCSEPGFWDNGPFYQHLASFPGFGIEHTADTIGTAVGLTTLAGVAAHAVVTNIRKKAVIAEVHAEDMKES</sequence>
<dbReference type="PROSITE" id="PS51318">
    <property type="entry name" value="TAT"/>
    <property type="match status" value="1"/>
</dbReference>
<reference evidence="16" key="1">
    <citation type="submission" date="2021-04" db="EMBL/GenBank/DDBJ databases">
        <title>Phylogenetic analysis of Acidobacteriaceae.</title>
        <authorList>
            <person name="Qiu L."/>
            <person name="Zhang Q."/>
        </authorList>
    </citation>
    <scope>NUCLEOTIDE SEQUENCE</scope>
    <source>
        <strain evidence="16">DSM 25168</strain>
    </source>
</reference>
<dbReference type="InterPro" id="IPR006311">
    <property type="entry name" value="TAT_signal"/>
</dbReference>
<keyword evidence="12" id="KW-0472">Membrane</keyword>
<keyword evidence="7 13" id="KW-0479">Metal-binding</keyword>
<keyword evidence="5" id="KW-1003">Cell membrane</keyword>
<feature type="binding site" evidence="13">
    <location>
        <position position="60"/>
    </location>
    <ligand>
        <name>[4Fe-4S] cluster</name>
        <dbReference type="ChEBI" id="CHEBI:49883"/>
        <label>1</label>
    </ligand>
</feature>
<dbReference type="AlphaFoldDB" id="A0A9J7BJV8"/>
<dbReference type="InterPro" id="IPR019546">
    <property type="entry name" value="TAT_signal_bac_arc"/>
</dbReference>
<comment type="subcellular location">
    <subcellularLocation>
        <location evidence="2">Cell membrane</location>
    </subcellularLocation>
</comment>
<keyword evidence="17" id="KW-1185">Reference proteome</keyword>
<dbReference type="PANTHER" id="PTHR30013">
    <property type="entry name" value="NIFE / NIFESE HYDROGENASE SMALL SUBUNIT FAMILY MEMBER"/>
    <property type="match status" value="1"/>
</dbReference>
<evidence type="ECO:0000256" key="9">
    <source>
        <dbReference type="ARBA" id="ARBA00023002"/>
    </source>
</evidence>
<dbReference type="GO" id="GO:0046872">
    <property type="term" value="F:metal ion binding"/>
    <property type="evidence" value="ECO:0007669"/>
    <property type="project" value="UniProtKB-KW"/>
</dbReference>
<dbReference type="GO" id="GO:0051538">
    <property type="term" value="F:3 iron, 4 sulfur cluster binding"/>
    <property type="evidence" value="ECO:0007669"/>
    <property type="project" value="UniProtKB-KW"/>
</dbReference>
<dbReference type="GO" id="GO:0008901">
    <property type="term" value="F:ferredoxin hydrogenase activity"/>
    <property type="evidence" value="ECO:0007669"/>
    <property type="project" value="InterPro"/>
</dbReference>
<evidence type="ECO:0000256" key="6">
    <source>
        <dbReference type="ARBA" id="ARBA00022485"/>
    </source>
</evidence>
<evidence type="ECO:0000313" key="17">
    <source>
        <dbReference type="Proteomes" id="UP001059380"/>
    </source>
</evidence>
<dbReference type="GO" id="GO:0009061">
    <property type="term" value="P:anaerobic respiration"/>
    <property type="evidence" value="ECO:0007669"/>
    <property type="project" value="TreeGrafter"/>
</dbReference>
<dbReference type="InterPro" id="IPR001821">
    <property type="entry name" value="NiFe_hydrogenase_ssu"/>
</dbReference>
<evidence type="ECO:0000256" key="5">
    <source>
        <dbReference type="ARBA" id="ARBA00022475"/>
    </source>
</evidence>
<comment type="subunit">
    <text evidence="4">Heterodimer of a large and a small subunit.</text>
</comment>
<dbReference type="NCBIfam" id="TIGR00391">
    <property type="entry name" value="hydA"/>
    <property type="match status" value="1"/>
</dbReference>
<dbReference type="InterPro" id="IPR027394">
    <property type="entry name" value="Cytochrome-c3_hydrogenase_C"/>
</dbReference>
<dbReference type="Pfam" id="PF01058">
    <property type="entry name" value="Oxidored_q6"/>
    <property type="match status" value="1"/>
</dbReference>
<dbReference type="RefSeq" id="WP_260792284.1">
    <property type="nucleotide sequence ID" value="NZ_CP093313.1"/>
</dbReference>
<dbReference type="PRINTS" id="PR00614">
    <property type="entry name" value="NIHGNASESMLL"/>
</dbReference>
<dbReference type="GO" id="GO:0044569">
    <property type="term" value="C:[Ni-Fe] hydrogenase complex"/>
    <property type="evidence" value="ECO:0007669"/>
    <property type="project" value="TreeGrafter"/>
</dbReference>
<evidence type="ECO:0000256" key="3">
    <source>
        <dbReference type="ARBA" id="ARBA00006605"/>
    </source>
</evidence>
<dbReference type="GO" id="GO:0051539">
    <property type="term" value="F:4 iron, 4 sulfur cluster binding"/>
    <property type="evidence" value="ECO:0007669"/>
    <property type="project" value="UniProtKB-KW"/>
</dbReference>
<accession>A0A9J7BJV8</accession>
<evidence type="ECO:0000259" key="14">
    <source>
        <dbReference type="Pfam" id="PF01058"/>
    </source>
</evidence>
<feature type="domain" description="NADH:ubiquinone oxidoreductase-like 20kDa subunit" evidence="14">
    <location>
        <begin position="60"/>
        <end position="204"/>
    </location>
</feature>
<dbReference type="Pfam" id="PF14720">
    <property type="entry name" value="NiFe_hyd_SSU_C"/>
    <property type="match status" value="1"/>
</dbReference>
<dbReference type="Gene3D" id="4.10.480.10">
    <property type="entry name" value="Cytochrome-c3 hydrogenase, C-terminal domain"/>
    <property type="match status" value="1"/>
</dbReference>
<dbReference type="GO" id="GO:0005886">
    <property type="term" value="C:plasma membrane"/>
    <property type="evidence" value="ECO:0007669"/>
    <property type="project" value="UniProtKB-SubCell"/>
</dbReference>
<dbReference type="PIRSF" id="PIRSF000310">
    <property type="entry name" value="NiFe_hyd_ssu"/>
    <property type="match status" value="1"/>
</dbReference>
<proteinExistence type="inferred from homology"/>
<keyword evidence="11 13" id="KW-0411">Iron-sulfur</keyword>
<feature type="binding site" evidence="13">
    <location>
        <position position="272"/>
    </location>
    <ligand>
        <name>[3Fe-4S] cluster</name>
        <dbReference type="ChEBI" id="CHEBI:21137"/>
    </ligand>
</feature>
<feature type="binding site" evidence="13">
    <location>
        <position position="291"/>
    </location>
    <ligand>
        <name>[3Fe-4S] cluster</name>
        <dbReference type="ChEBI" id="CHEBI:21137"/>
    </ligand>
</feature>
<feature type="binding site" evidence="13">
    <location>
        <position position="294"/>
    </location>
    <ligand>
        <name>[3Fe-4S] cluster</name>
        <dbReference type="ChEBI" id="CHEBI:21137"/>
    </ligand>
</feature>
<evidence type="ECO:0000256" key="12">
    <source>
        <dbReference type="ARBA" id="ARBA00023136"/>
    </source>
</evidence>
<feature type="binding site" evidence="13">
    <location>
        <position position="191"/>
    </location>
    <ligand>
        <name>[4Fe-4S] cluster</name>
        <dbReference type="ChEBI" id="CHEBI:49883"/>
        <label>1</label>
    </ligand>
</feature>
<comment type="cofactor">
    <cofactor evidence="1">
        <name>[4Fe-4S] cluster</name>
        <dbReference type="ChEBI" id="CHEBI:49883"/>
    </cofactor>
</comment>
<evidence type="ECO:0000313" key="16">
    <source>
        <dbReference type="EMBL" id="UWZ82951.1"/>
    </source>
</evidence>
<keyword evidence="13" id="KW-0003">3Fe-4S</keyword>
<evidence type="ECO:0000256" key="1">
    <source>
        <dbReference type="ARBA" id="ARBA00001966"/>
    </source>
</evidence>
<gene>
    <name evidence="16" type="ORF">MOP44_20560</name>
</gene>
<dbReference type="SUPFAM" id="SSF56770">
    <property type="entry name" value="HydA/Nqo6-like"/>
    <property type="match status" value="1"/>
</dbReference>
<feature type="binding site" evidence="13">
    <location>
        <position position="257"/>
    </location>
    <ligand>
        <name>[4Fe-4S] cluster</name>
        <dbReference type="ChEBI" id="CHEBI:49883"/>
        <label>2</label>
    </ligand>
</feature>
<evidence type="ECO:0000256" key="8">
    <source>
        <dbReference type="ARBA" id="ARBA00022729"/>
    </source>
</evidence>
<evidence type="ECO:0000256" key="7">
    <source>
        <dbReference type="ARBA" id="ARBA00022723"/>
    </source>
</evidence>
<dbReference type="InterPro" id="IPR037148">
    <property type="entry name" value="NiFe-Hase_small_C_sf"/>
</dbReference>
<comment type="similarity">
    <text evidence="3">Belongs to the [NiFe]/[NiFeSe] hydrogenase small subunit family.</text>
</comment>
<keyword evidence="9" id="KW-0560">Oxidoreductase</keyword>
<dbReference type="GO" id="GO:0009375">
    <property type="term" value="C:ferredoxin hydrogenase complex"/>
    <property type="evidence" value="ECO:0007669"/>
    <property type="project" value="InterPro"/>
</dbReference>
<evidence type="ECO:0000256" key="4">
    <source>
        <dbReference type="ARBA" id="ARBA00011771"/>
    </source>
</evidence>
<feature type="domain" description="Cytochrome-c3 hydrogenase C-terminal" evidence="15">
    <location>
        <begin position="224"/>
        <end position="305"/>
    </location>
</feature>
<evidence type="ECO:0000256" key="10">
    <source>
        <dbReference type="ARBA" id="ARBA00023004"/>
    </source>
</evidence>
<protein>
    <submittedName>
        <fullName evidence="16">Hydrogenase small subunit</fullName>
    </submittedName>
</protein>
<dbReference type="PANTHER" id="PTHR30013:SF6">
    <property type="entry name" value="HYDROGENASE-1 SMALL CHAIN"/>
    <property type="match status" value="1"/>
</dbReference>
<dbReference type="InterPro" id="IPR037024">
    <property type="entry name" value="NiFe_Hase_small_N_sf"/>
</dbReference>
<feature type="binding site" evidence="13">
    <location>
        <position position="232"/>
    </location>
    <ligand>
        <name>[4Fe-4S] cluster</name>
        <dbReference type="ChEBI" id="CHEBI:49883"/>
        <label>2</label>
    </ligand>
</feature>
<keyword evidence="10 13" id="KW-0408">Iron</keyword>
<evidence type="ECO:0000259" key="15">
    <source>
        <dbReference type="Pfam" id="PF14720"/>
    </source>
</evidence>
<name>A0A9J7BJV8_9BACT</name>
<evidence type="ECO:0000256" key="2">
    <source>
        <dbReference type="ARBA" id="ARBA00004236"/>
    </source>
</evidence>
<dbReference type="EMBL" id="CP093313">
    <property type="protein sequence ID" value="UWZ82951.1"/>
    <property type="molecule type" value="Genomic_DNA"/>
</dbReference>
<dbReference type="Proteomes" id="UP001059380">
    <property type="component" value="Chromosome"/>
</dbReference>
<feature type="binding site" evidence="13">
    <location>
        <position position="158"/>
    </location>
    <ligand>
        <name>[4Fe-4S] cluster</name>
        <dbReference type="ChEBI" id="CHEBI:49883"/>
        <label>1</label>
    </ligand>
</feature>
<keyword evidence="8" id="KW-0732">Signal</keyword>
<dbReference type="NCBIfam" id="TIGR01409">
    <property type="entry name" value="TAT_signal_seq"/>
    <property type="match status" value="1"/>
</dbReference>
<dbReference type="KEGG" id="orp:MOP44_20560"/>
<feature type="binding site" evidence="13">
    <location>
        <position position="263"/>
    </location>
    <ligand>
        <name>[4Fe-4S] cluster</name>
        <dbReference type="ChEBI" id="CHEBI:49883"/>
        <label>2</label>
    </ligand>
</feature>
<evidence type="ECO:0000256" key="13">
    <source>
        <dbReference type="PIRSR" id="PIRSR000310-1"/>
    </source>
</evidence>
<keyword evidence="6 13" id="KW-0004">4Fe-4S</keyword>
<feature type="binding site" evidence="13">
    <location>
        <position position="229"/>
    </location>
    <ligand>
        <name>[4Fe-4S] cluster</name>
        <dbReference type="ChEBI" id="CHEBI:49883"/>
        <label>2</label>
    </ligand>
</feature>
<evidence type="ECO:0000256" key="11">
    <source>
        <dbReference type="ARBA" id="ARBA00023014"/>
    </source>
</evidence>
<organism evidence="16 17">
    <name type="scientific">Occallatibacter riparius</name>
    <dbReference type="NCBI Taxonomy" id="1002689"/>
    <lineage>
        <taxon>Bacteria</taxon>
        <taxon>Pseudomonadati</taxon>
        <taxon>Acidobacteriota</taxon>
        <taxon>Terriglobia</taxon>
        <taxon>Terriglobales</taxon>
        <taxon>Acidobacteriaceae</taxon>
        <taxon>Occallatibacter</taxon>
    </lineage>
</organism>
<dbReference type="InterPro" id="IPR006137">
    <property type="entry name" value="NADH_UbQ_OxRdtase-like_20kDa"/>
</dbReference>